<dbReference type="CDD" id="cd16454">
    <property type="entry name" value="RING-H2_PA-TM-RING"/>
    <property type="match status" value="1"/>
</dbReference>
<dbReference type="GO" id="GO:0008270">
    <property type="term" value="F:zinc ion binding"/>
    <property type="evidence" value="ECO:0007669"/>
    <property type="project" value="UniProtKB-KW"/>
</dbReference>
<evidence type="ECO:0000256" key="8">
    <source>
        <dbReference type="PROSITE-ProRule" id="PRU00175"/>
    </source>
</evidence>
<dbReference type="EMBL" id="CM029037">
    <property type="protein sequence ID" value="KAG2657480.1"/>
    <property type="molecule type" value="Genomic_DNA"/>
</dbReference>
<sequence>DDDIDGYGVFGGVAADACSLIVASCVLAASVVIWEACALAATAAALAAGAAWCLSVVAAAGWSASRAGAEYSAAAPGGGVGALPASPFQHRRAGATCSVCLEEVRGGEMVRSLPGCRHVFHVGCIDPWLHSHATCPLCRSDLSPRRRAT</sequence>
<dbReference type="PANTHER" id="PTHR46539:SF25">
    <property type="entry name" value="(WILD MALAYSIAN BANANA) HYPOTHETICAL PROTEIN"/>
    <property type="match status" value="1"/>
</dbReference>
<dbReference type="PANTHER" id="PTHR46539">
    <property type="entry name" value="E3 UBIQUITIN-PROTEIN LIGASE ATL42"/>
    <property type="match status" value="1"/>
</dbReference>
<evidence type="ECO:0000256" key="2">
    <source>
        <dbReference type="ARBA" id="ARBA00022692"/>
    </source>
</evidence>
<dbReference type="Gene3D" id="3.30.40.10">
    <property type="entry name" value="Zinc/RING finger domain, C3HC4 (zinc finger)"/>
    <property type="match status" value="1"/>
</dbReference>
<accession>A0A8T0XBN3</accession>
<dbReference type="InterPro" id="IPR013083">
    <property type="entry name" value="Znf_RING/FYVE/PHD"/>
</dbReference>
<comment type="subcellular location">
    <subcellularLocation>
        <location evidence="1">Membrane</location>
    </subcellularLocation>
</comment>
<dbReference type="GO" id="GO:0016020">
    <property type="term" value="C:membrane"/>
    <property type="evidence" value="ECO:0007669"/>
    <property type="project" value="UniProtKB-SubCell"/>
</dbReference>
<keyword evidence="6 9" id="KW-1133">Transmembrane helix</keyword>
<feature type="non-terminal residue" evidence="11">
    <location>
        <position position="1"/>
    </location>
</feature>
<evidence type="ECO:0000259" key="10">
    <source>
        <dbReference type="PROSITE" id="PS50089"/>
    </source>
</evidence>
<keyword evidence="5" id="KW-0862">Zinc</keyword>
<keyword evidence="4 8" id="KW-0863">Zinc-finger</keyword>
<evidence type="ECO:0000256" key="4">
    <source>
        <dbReference type="ARBA" id="ARBA00022771"/>
    </source>
</evidence>
<evidence type="ECO:0000256" key="5">
    <source>
        <dbReference type="ARBA" id="ARBA00022833"/>
    </source>
</evidence>
<dbReference type="AlphaFoldDB" id="A0A8T0XBN3"/>
<feature type="non-terminal residue" evidence="11">
    <location>
        <position position="149"/>
    </location>
</feature>
<evidence type="ECO:0000313" key="11">
    <source>
        <dbReference type="EMBL" id="KAG2657480.1"/>
    </source>
</evidence>
<evidence type="ECO:0000313" key="12">
    <source>
        <dbReference type="Proteomes" id="UP000823388"/>
    </source>
</evidence>
<feature type="transmembrane region" description="Helical" evidence="9">
    <location>
        <begin position="39"/>
        <end position="62"/>
    </location>
</feature>
<evidence type="ECO:0000256" key="9">
    <source>
        <dbReference type="SAM" id="Phobius"/>
    </source>
</evidence>
<keyword evidence="7 9" id="KW-0472">Membrane</keyword>
<comment type="caution">
    <text evidence="11">The sequence shown here is derived from an EMBL/GenBank/DDBJ whole genome shotgun (WGS) entry which is preliminary data.</text>
</comment>
<dbReference type="InterPro" id="IPR001841">
    <property type="entry name" value="Znf_RING"/>
</dbReference>
<name>A0A8T0XBN3_PANVG</name>
<dbReference type="Proteomes" id="UP000823388">
    <property type="component" value="Chromosome 1K"/>
</dbReference>
<dbReference type="SUPFAM" id="SSF57850">
    <property type="entry name" value="RING/U-box"/>
    <property type="match status" value="1"/>
</dbReference>
<evidence type="ECO:0000256" key="1">
    <source>
        <dbReference type="ARBA" id="ARBA00004370"/>
    </source>
</evidence>
<dbReference type="SMART" id="SM00184">
    <property type="entry name" value="RING"/>
    <property type="match status" value="1"/>
</dbReference>
<dbReference type="PROSITE" id="PS50089">
    <property type="entry name" value="ZF_RING_2"/>
    <property type="match status" value="1"/>
</dbReference>
<organism evidence="11 12">
    <name type="scientific">Panicum virgatum</name>
    <name type="common">Blackwell switchgrass</name>
    <dbReference type="NCBI Taxonomy" id="38727"/>
    <lineage>
        <taxon>Eukaryota</taxon>
        <taxon>Viridiplantae</taxon>
        <taxon>Streptophyta</taxon>
        <taxon>Embryophyta</taxon>
        <taxon>Tracheophyta</taxon>
        <taxon>Spermatophyta</taxon>
        <taxon>Magnoliopsida</taxon>
        <taxon>Liliopsida</taxon>
        <taxon>Poales</taxon>
        <taxon>Poaceae</taxon>
        <taxon>PACMAD clade</taxon>
        <taxon>Panicoideae</taxon>
        <taxon>Panicodae</taxon>
        <taxon>Paniceae</taxon>
        <taxon>Panicinae</taxon>
        <taxon>Panicum</taxon>
        <taxon>Panicum sect. Hiantes</taxon>
    </lineage>
</organism>
<dbReference type="Pfam" id="PF13639">
    <property type="entry name" value="zf-RING_2"/>
    <property type="match status" value="1"/>
</dbReference>
<keyword evidence="3" id="KW-0479">Metal-binding</keyword>
<evidence type="ECO:0000256" key="6">
    <source>
        <dbReference type="ARBA" id="ARBA00022989"/>
    </source>
</evidence>
<proteinExistence type="predicted"/>
<feature type="transmembrane region" description="Helical" evidence="9">
    <location>
        <begin position="7"/>
        <end position="33"/>
    </location>
</feature>
<evidence type="ECO:0000256" key="3">
    <source>
        <dbReference type="ARBA" id="ARBA00022723"/>
    </source>
</evidence>
<protein>
    <recommendedName>
        <fullName evidence="10">RING-type domain-containing protein</fullName>
    </recommendedName>
</protein>
<keyword evidence="12" id="KW-1185">Reference proteome</keyword>
<gene>
    <name evidence="11" type="ORF">PVAP13_1KG160000</name>
</gene>
<evidence type="ECO:0000256" key="7">
    <source>
        <dbReference type="ARBA" id="ARBA00023136"/>
    </source>
</evidence>
<feature type="domain" description="RING-type" evidence="10">
    <location>
        <begin position="97"/>
        <end position="139"/>
    </location>
</feature>
<keyword evidence="2 9" id="KW-0812">Transmembrane</keyword>
<reference evidence="11 12" key="1">
    <citation type="submission" date="2020-05" db="EMBL/GenBank/DDBJ databases">
        <title>WGS assembly of Panicum virgatum.</title>
        <authorList>
            <person name="Lovell J.T."/>
            <person name="Jenkins J."/>
            <person name="Shu S."/>
            <person name="Juenger T.E."/>
            <person name="Schmutz J."/>
        </authorList>
    </citation>
    <scope>NUCLEOTIDE SEQUENCE [LARGE SCALE GENOMIC DNA]</scope>
    <source>
        <strain evidence="12">cv. AP13</strain>
    </source>
</reference>